<feature type="region of interest" description="Disordered" evidence="1">
    <location>
        <begin position="359"/>
        <end position="585"/>
    </location>
</feature>
<feature type="compositionally biased region" description="Polar residues" evidence="1">
    <location>
        <begin position="765"/>
        <end position="785"/>
    </location>
</feature>
<feature type="compositionally biased region" description="Basic and acidic residues" evidence="1">
    <location>
        <begin position="387"/>
        <end position="405"/>
    </location>
</feature>
<feature type="compositionally biased region" description="Basic and acidic residues" evidence="1">
    <location>
        <begin position="476"/>
        <end position="496"/>
    </location>
</feature>
<dbReference type="Proteomes" id="UP000054558">
    <property type="component" value="Unassembled WGS sequence"/>
</dbReference>
<feature type="compositionally biased region" description="Polar residues" evidence="1">
    <location>
        <begin position="457"/>
        <end position="473"/>
    </location>
</feature>
<reference evidence="2 3" key="1">
    <citation type="journal article" date="2014" name="Nat. Commun.">
        <title>Klebsormidium flaccidum genome reveals primary factors for plant terrestrial adaptation.</title>
        <authorList>
            <person name="Hori K."/>
            <person name="Maruyama F."/>
            <person name="Fujisawa T."/>
            <person name="Togashi T."/>
            <person name="Yamamoto N."/>
            <person name="Seo M."/>
            <person name="Sato S."/>
            <person name="Yamada T."/>
            <person name="Mori H."/>
            <person name="Tajima N."/>
            <person name="Moriyama T."/>
            <person name="Ikeuchi M."/>
            <person name="Watanabe M."/>
            <person name="Wada H."/>
            <person name="Kobayashi K."/>
            <person name="Saito M."/>
            <person name="Masuda T."/>
            <person name="Sasaki-Sekimoto Y."/>
            <person name="Mashiguchi K."/>
            <person name="Awai K."/>
            <person name="Shimojima M."/>
            <person name="Masuda S."/>
            <person name="Iwai M."/>
            <person name="Nobusawa T."/>
            <person name="Narise T."/>
            <person name="Kondo S."/>
            <person name="Saito H."/>
            <person name="Sato R."/>
            <person name="Murakawa M."/>
            <person name="Ihara Y."/>
            <person name="Oshima-Yamada Y."/>
            <person name="Ohtaka K."/>
            <person name="Satoh M."/>
            <person name="Sonobe K."/>
            <person name="Ishii M."/>
            <person name="Ohtani R."/>
            <person name="Kanamori-Sato M."/>
            <person name="Honoki R."/>
            <person name="Miyazaki D."/>
            <person name="Mochizuki H."/>
            <person name="Umetsu J."/>
            <person name="Higashi K."/>
            <person name="Shibata D."/>
            <person name="Kamiya Y."/>
            <person name="Sato N."/>
            <person name="Nakamura Y."/>
            <person name="Tabata S."/>
            <person name="Ida S."/>
            <person name="Kurokawa K."/>
            <person name="Ohta H."/>
        </authorList>
    </citation>
    <scope>NUCLEOTIDE SEQUENCE [LARGE SCALE GENOMIC DNA]</scope>
    <source>
        <strain evidence="2 3">NIES-2285</strain>
    </source>
</reference>
<organism evidence="2 3">
    <name type="scientific">Klebsormidium nitens</name>
    <name type="common">Green alga</name>
    <name type="synonym">Ulothrix nitens</name>
    <dbReference type="NCBI Taxonomy" id="105231"/>
    <lineage>
        <taxon>Eukaryota</taxon>
        <taxon>Viridiplantae</taxon>
        <taxon>Streptophyta</taxon>
        <taxon>Klebsormidiophyceae</taxon>
        <taxon>Klebsormidiales</taxon>
        <taxon>Klebsormidiaceae</taxon>
        <taxon>Klebsormidium</taxon>
    </lineage>
</organism>
<sequence>MDSENSSAEGHGKAGSSGADVASKASAPSSEPALGESLGAAKCRTPIASAKTPIAHRKTPWNVTPRTTATTPYAKSFLALKSPKVAEVLRQADTARLEARYHLKVTELTKADAAIKKLTAEVAEAAVFKQLLAEKEEELKTLREEQRALREELRDSKQETEELQRDHSALVEKHSSLASAHAAALESAAQKERLLLKDQQAASNQRIREQSLSLHTMTDIMSMTRRGLALAQTMRRTHSVSSPTNVHSLKESLMTRSAAVGVGERAEGRFRVEKGTGLASALGETSKESPSTDEGNTSIDTAEGELQREPSLMSIAASSNVLEAAIVHISPLFLTDVAEANAPTTSGSNVAHSELTRAAQEEEGFELELPIPGELSFDDGELAGGDLGRDGASRRASETERRESDVTAGDGRGPADSAGTQSSPETDSLKQSLTGLQEEEDERGETRGVSTEGAGSASLTISQWSPRSSPLVLTSSDRRRESRTSGKGKRGAEESGMRSSPRSALASIQNLGLASSSVLTNPRKPKYAPSPDVENKTPDAQLTQGVKEGMPVGRPLSSSLGKHFSPKRSSLGAAEKPSAVSHLTSPLVPKPSSILSGNCHFDPGALGGRSPIVARFAEKNSPLLRGFRLSQAFAKPVDSPSRFQDPKPAHFGGVVTPLGTSPPTARRLLVDTPPKEPVNPENPPVKTPEVEAECKPPVASPFLGWPMPALAEIMNAVAPTPKAPLPASGAQPSQLLSPKEPVTPKALLARADSLGGSPYFADLTTPVQSSAPSERSLAISGSTMDGQAKGSGFTWGLKEPSPQLPKLPGLALPPKPLLDYSGPSSRKRTNFGAAAFEGFGDVSGPNRDLRLDGFEGLSKGLGEVPAETVQGFDAPRRSLAGIAGEVESEPPTRSGGATEIEEEERAPSQAKGVVRQRVTAFEQGTMTSAGGPVRRLRRQGRLSKELGRTRGSTAEGGEQPAKEWAAHGAGAEPNRPVRNVTLKDITSKRRGSADSASGSLPRTPEIVEFAPVSPPSGAPQTSSPVNNPRAPHPGGVGVCSVLVVLEEGKKGSARSAQEPPNVIGCIEVPKTTTLAELRDQIRGELGAKGPERFAFLQAGIGATWHAFSSEIEGLVTALTLPVADGPYQYLAGEAANPPISASPPVPSPTRHAVRLAILRPLPVTRTLYSANGPNGVDRNAAAATKDGAGRGLVGRPAEPGEALSGQGTRSRLQNQAPRFAGPWAARPAPALAGLSVRMTGGLREVAIADAARRESRLRSRDK</sequence>
<dbReference type="AlphaFoldDB" id="A0A1Y1I1H7"/>
<feature type="region of interest" description="Disordered" evidence="1">
    <location>
        <begin position="1187"/>
        <end position="1211"/>
    </location>
</feature>
<dbReference type="EMBL" id="DF237154">
    <property type="protein sequence ID" value="GAQ84760.1"/>
    <property type="molecule type" value="Genomic_DNA"/>
</dbReference>
<accession>A0A1Y1I1H7</accession>
<feature type="region of interest" description="Disordered" evidence="1">
    <location>
        <begin position="277"/>
        <end position="299"/>
    </location>
</feature>
<feature type="compositionally biased region" description="Polar residues" evidence="1">
    <location>
        <begin position="497"/>
        <end position="520"/>
    </location>
</feature>
<feature type="region of interest" description="Disordered" evidence="1">
    <location>
        <begin position="151"/>
        <end position="175"/>
    </location>
</feature>
<evidence type="ECO:0000313" key="2">
    <source>
        <dbReference type="EMBL" id="GAQ84760.1"/>
    </source>
</evidence>
<proteinExistence type="predicted"/>
<feature type="region of interest" description="Disordered" evidence="1">
    <location>
        <begin position="671"/>
        <end position="692"/>
    </location>
</feature>
<feature type="region of interest" description="Disordered" evidence="1">
    <location>
        <begin position="765"/>
        <end position="810"/>
    </location>
</feature>
<gene>
    <name evidence="2" type="ORF">KFL_002050010</name>
</gene>
<feature type="region of interest" description="Disordered" evidence="1">
    <location>
        <begin position="1"/>
        <end position="41"/>
    </location>
</feature>
<name>A0A1Y1I1H7_KLENI</name>
<evidence type="ECO:0000313" key="3">
    <source>
        <dbReference type="Proteomes" id="UP000054558"/>
    </source>
</evidence>
<feature type="compositionally biased region" description="Low complexity" evidence="1">
    <location>
        <begin position="22"/>
        <end position="33"/>
    </location>
</feature>
<protein>
    <submittedName>
        <fullName evidence="2">Uncharacterized protein</fullName>
    </submittedName>
</protein>
<feature type="compositionally biased region" description="Pro residues" evidence="1">
    <location>
        <begin position="675"/>
        <end position="686"/>
    </location>
</feature>
<feature type="compositionally biased region" description="Polar residues" evidence="1">
    <location>
        <begin position="418"/>
        <end position="435"/>
    </location>
</feature>
<dbReference type="OMA" id="MPHTVHT"/>
<keyword evidence="3" id="KW-1185">Reference proteome</keyword>
<feature type="region of interest" description="Disordered" evidence="1">
    <location>
        <begin position="881"/>
        <end position="1032"/>
    </location>
</feature>
<feature type="compositionally biased region" description="Polar residues" evidence="1">
    <location>
        <begin position="288"/>
        <end position="299"/>
    </location>
</feature>
<evidence type="ECO:0000256" key="1">
    <source>
        <dbReference type="SAM" id="MobiDB-lite"/>
    </source>
</evidence>